<keyword evidence="2" id="KW-0805">Transcription regulation</keyword>
<dbReference type="InterPro" id="IPR005119">
    <property type="entry name" value="LysR_subst-bd"/>
</dbReference>
<protein>
    <submittedName>
        <fullName evidence="6">LysR family transcriptional regulator</fullName>
    </submittedName>
</protein>
<comment type="caution">
    <text evidence="6">The sequence shown here is derived from an EMBL/GenBank/DDBJ whole genome shotgun (WGS) entry which is preliminary data.</text>
</comment>
<dbReference type="Proteomes" id="UP000634522">
    <property type="component" value="Unassembled WGS sequence"/>
</dbReference>
<evidence type="ECO:0000256" key="1">
    <source>
        <dbReference type="ARBA" id="ARBA00009437"/>
    </source>
</evidence>
<dbReference type="SUPFAM" id="SSF46785">
    <property type="entry name" value="Winged helix' DNA-binding domain"/>
    <property type="match status" value="1"/>
</dbReference>
<proteinExistence type="inferred from homology"/>
<dbReference type="Gene3D" id="3.40.190.290">
    <property type="match status" value="1"/>
</dbReference>
<dbReference type="InterPro" id="IPR036390">
    <property type="entry name" value="WH_DNA-bd_sf"/>
</dbReference>
<dbReference type="Gene3D" id="1.10.10.10">
    <property type="entry name" value="Winged helix-like DNA-binding domain superfamily/Winged helix DNA-binding domain"/>
    <property type="match status" value="1"/>
</dbReference>
<sequence length="321" mass="35392">MSCALIVRINETYGVAVADRRLQVFSAVAKYGSFTRAAEHLFMTQPAVTFQIKQLEEHFNTRLLERGHGRVGLTPAGEVVLAYADRILDLSDELESRVSELTDELGGTLNIGTSTTIAAYWLPQLLEGFKRKYPRVVPRVVVGNSQLTEDRVASRELDLGLIEIVSEQPAIERMTATRDELFVICSPKDTLAKHKSLSAKELKGHPLITRDPGNAIRVLAEDFFAAAGIGIDELTICAELGSLATVKHLAAEGMGFAIASRAAIQRDIREGRLVGIPLEPRQYTPLEVIVPRDKFRSRLITTFAEYAVAEFKRMAVDDVSA</sequence>
<gene>
    <name evidence="6" type="ORF">GPA27_08095</name>
</gene>
<dbReference type="PROSITE" id="PS50931">
    <property type="entry name" value="HTH_LYSR"/>
    <property type="match status" value="1"/>
</dbReference>
<dbReference type="PANTHER" id="PTHR30126">
    <property type="entry name" value="HTH-TYPE TRANSCRIPTIONAL REGULATOR"/>
    <property type="match status" value="1"/>
</dbReference>
<dbReference type="EMBL" id="WTVS01000013">
    <property type="protein sequence ID" value="NMF97347.1"/>
    <property type="molecule type" value="Genomic_DNA"/>
</dbReference>
<dbReference type="InterPro" id="IPR036388">
    <property type="entry name" value="WH-like_DNA-bd_sf"/>
</dbReference>
<comment type="similarity">
    <text evidence="1">Belongs to the LysR transcriptional regulatory family.</text>
</comment>
<keyword evidence="3" id="KW-0238">DNA-binding</keyword>
<evidence type="ECO:0000256" key="4">
    <source>
        <dbReference type="ARBA" id="ARBA00023163"/>
    </source>
</evidence>
<organism evidence="6 7">
    <name type="scientific">Aromatoleum toluolicum</name>
    <dbReference type="NCBI Taxonomy" id="90060"/>
    <lineage>
        <taxon>Bacteria</taxon>
        <taxon>Pseudomonadati</taxon>
        <taxon>Pseudomonadota</taxon>
        <taxon>Betaproteobacteria</taxon>
        <taxon>Rhodocyclales</taxon>
        <taxon>Rhodocyclaceae</taxon>
        <taxon>Aromatoleum</taxon>
    </lineage>
</organism>
<evidence type="ECO:0000259" key="5">
    <source>
        <dbReference type="PROSITE" id="PS50931"/>
    </source>
</evidence>
<dbReference type="PANTHER" id="PTHR30126:SF39">
    <property type="entry name" value="HTH-TYPE TRANSCRIPTIONAL REGULATOR CYSL"/>
    <property type="match status" value="1"/>
</dbReference>
<dbReference type="PRINTS" id="PR00039">
    <property type="entry name" value="HTHLYSR"/>
</dbReference>
<feature type="domain" description="HTH lysR-type" evidence="5">
    <location>
        <begin position="20"/>
        <end position="74"/>
    </location>
</feature>
<evidence type="ECO:0000313" key="6">
    <source>
        <dbReference type="EMBL" id="NMF97347.1"/>
    </source>
</evidence>
<keyword evidence="4" id="KW-0804">Transcription</keyword>
<evidence type="ECO:0000313" key="7">
    <source>
        <dbReference type="Proteomes" id="UP000634522"/>
    </source>
</evidence>
<dbReference type="Pfam" id="PF03466">
    <property type="entry name" value="LysR_substrate"/>
    <property type="match status" value="1"/>
</dbReference>
<accession>A0ABX1NDH6</accession>
<reference evidence="6 7" key="1">
    <citation type="submission" date="2019-12" db="EMBL/GenBank/DDBJ databases">
        <title>Comparative genomics gives insights into the taxonomy of the Azoarcus-Aromatoleum group and reveals separate origins of nif in the plant-associated Azoarcus and non-plant-associated Aromatoleum sub-groups.</title>
        <authorList>
            <person name="Lafos M."/>
            <person name="Maluk M."/>
            <person name="Batista M."/>
            <person name="Junghare M."/>
            <person name="Carmona M."/>
            <person name="Faoro H."/>
            <person name="Cruz L.M."/>
            <person name="Battistoni F."/>
            <person name="De Souza E."/>
            <person name="Pedrosa F."/>
            <person name="Chen W.-M."/>
            <person name="Poole P.S."/>
            <person name="Dixon R.A."/>
            <person name="James E.K."/>
        </authorList>
    </citation>
    <scope>NUCLEOTIDE SEQUENCE [LARGE SCALE GENOMIC DNA]</scope>
    <source>
        <strain evidence="6 7">T</strain>
    </source>
</reference>
<keyword evidence="7" id="KW-1185">Reference proteome</keyword>
<dbReference type="SUPFAM" id="SSF53850">
    <property type="entry name" value="Periplasmic binding protein-like II"/>
    <property type="match status" value="1"/>
</dbReference>
<dbReference type="InterPro" id="IPR000847">
    <property type="entry name" value="LysR_HTH_N"/>
</dbReference>
<evidence type="ECO:0000256" key="3">
    <source>
        <dbReference type="ARBA" id="ARBA00023125"/>
    </source>
</evidence>
<evidence type="ECO:0000256" key="2">
    <source>
        <dbReference type="ARBA" id="ARBA00023015"/>
    </source>
</evidence>
<dbReference type="Pfam" id="PF00126">
    <property type="entry name" value="HTH_1"/>
    <property type="match status" value="1"/>
</dbReference>
<name>A0ABX1NDH6_9RHOO</name>